<organism evidence="6 7">
    <name type="scientific">Kineococcus rhizosphaerae</name>
    <dbReference type="NCBI Taxonomy" id="559628"/>
    <lineage>
        <taxon>Bacteria</taxon>
        <taxon>Bacillati</taxon>
        <taxon>Actinomycetota</taxon>
        <taxon>Actinomycetes</taxon>
        <taxon>Kineosporiales</taxon>
        <taxon>Kineosporiaceae</taxon>
        <taxon>Kineococcus</taxon>
    </lineage>
</organism>
<evidence type="ECO:0000256" key="4">
    <source>
        <dbReference type="ARBA" id="ARBA00023136"/>
    </source>
</evidence>
<gene>
    <name evidence="6" type="ORF">CLV37_11168</name>
</gene>
<comment type="subcellular location">
    <subcellularLocation>
        <location evidence="1">Golgi apparatus membrane</location>
        <topology evidence="1">Peripheral membrane protein</topology>
        <orientation evidence="1">Cytoplasmic side</orientation>
    </subcellularLocation>
</comment>
<dbReference type="InterPro" id="IPR038261">
    <property type="entry name" value="GPP34-like_sf"/>
</dbReference>
<comment type="caution">
    <text evidence="6">The sequence shown here is derived from an EMBL/GenBank/DDBJ whole genome shotgun (WGS) entry which is preliminary data.</text>
</comment>
<evidence type="ECO:0000256" key="2">
    <source>
        <dbReference type="ARBA" id="ARBA00023034"/>
    </source>
</evidence>
<dbReference type="Pfam" id="PF05719">
    <property type="entry name" value="GPP34"/>
    <property type="match status" value="1"/>
</dbReference>
<sequence length="267" mass="27047">MLLADQVALLLLDGRGGRRLSARAAGTVLAGALLSELVLLRRLGADPDTGVLRVRPGPALEPRLAAALAAVTDSGGDTARSVRALAAAAPWDDAVATLAKTGALRTEKRRRFLVLTSVRWFPRKGSVVGLQTRLRTALTAARKPARARAVDPATVSLAVLLAGTAALRWVVPDLPRGLDADDAAEVLAGARRLDPEFQGALEDLESAVSVRAGAWSSDGDSSDWASGDGGGHHHGGHHDGHHGGWDGGSDGGSDGGGGDGGGGGGGD</sequence>
<reference evidence="6 7" key="1">
    <citation type="submission" date="2018-03" db="EMBL/GenBank/DDBJ databases">
        <title>Genomic Encyclopedia of Archaeal and Bacterial Type Strains, Phase II (KMG-II): from individual species to whole genera.</title>
        <authorList>
            <person name="Goeker M."/>
        </authorList>
    </citation>
    <scope>NUCLEOTIDE SEQUENCE [LARGE SCALE GENOMIC DNA]</scope>
    <source>
        <strain evidence="6 7">DSM 19711</strain>
    </source>
</reference>
<evidence type="ECO:0000313" key="7">
    <source>
        <dbReference type="Proteomes" id="UP000238083"/>
    </source>
</evidence>
<dbReference type="AlphaFoldDB" id="A0A2T0QZK2"/>
<keyword evidence="3" id="KW-0446">Lipid-binding</keyword>
<dbReference type="OrthoDB" id="10017588at2"/>
<keyword evidence="2" id="KW-0333">Golgi apparatus</keyword>
<keyword evidence="4" id="KW-0472">Membrane</keyword>
<name>A0A2T0QZK2_9ACTN</name>
<feature type="region of interest" description="Disordered" evidence="5">
    <location>
        <begin position="215"/>
        <end position="267"/>
    </location>
</feature>
<feature type="compositionally biased region" description="Gly residues" evidence="5">
    <location>
        <begin position="245"/>
        <end position="267"/>
    </location>
</feature>
<evidence type="ECO:0000256" key="1">
    <source>
        <dbReference type="ARBA" id="ARBA00004255"/>
    </source>
</evidence>
<dbReference type="GO" id="GO:0070273">
    <property type="term" value="F:phosphatidylinositol-4-phosphate binding"/>
    <property type="evidence" value="ECO:0007669"/>
    <property type="project" value="InterPro"/>
</dbReference>
<dbReference type="Proteomes" id="UP000238083">
    <property type="component" value="Unassembled WGS sequence"/>
</dbReference>
<dbReference type="InterPro" id="IPR008628">
    <property type="entry name" value="GPP34-like"/>
</dbReference>
<dbReference type="Gene3D" id="1.10.3630.10">
    <property type="entry name" value="yeast vps74-n-term truncation variant domain like"/>
    <property type="match status" value="1"/>
</dbReference>
<accession>A0A2T0QZK2</accession>
<protein>
    <submittedName>
        <fullName evidence="6">Golgi phosphoprotein 3 GPP34</fullName>
    </submittedName>
</protein>
<evidence type="ECO:0000256" key="5">
    <source>
        <dbReference type="SAM" id="MobiDB-lite"/>
    </source>
</evidence>
<dbReference type="GO" id="GO:0005737">
    <property type="term" value="C:cytoplasm"/>
    <property type="evidence" value="ECO:0007669"/>
    <property type="project" value="UniProtKB-ARBA"/>
</dbReference>
<feature type="compositionally biased region" description="Low complexity" evidence="5">
    <location>
        <begin position="215"/>
        <end position="226"/>
    </location>
</feature>
<dbReference type="EMBL" id="PVZF01000011">
    <property type="protein sequence ID" value="PRY12112.1"/>
    <property type="molecule type" value="Genomic_DNA"/>
</dbReference>
<evidence type="ECO:0000313" key="6">
    <source>
        <dbReference type="EMBL" id="PRY12112.1"/>
    </source>
</evidence>
<dbReference type="GO" id="GO:0012505">
    <property type="term" value="C:endomembrane system"/>
    <property type="evidence" value="ECO:0007669"/>
    <property type="project" value="UniProtKB-ARBA"/>
</dbReference>
<evidence type="ECO:0000256" key="3">
    <source>
        <dbReference type="ARBA" id="ARBA00023121"/>
    </source>
</evidence>
<keyword evidence="7" id="KW-1185">Reference proteome</keyword>
<proteinExistence type="predicted"/>
<dbReference type="RefSeq" id="WP_106213630.1">
    <property type="nucleotide sequence ID" value="NZ_PVZF01000011.1"/>
</dbReference>